<comment type="caution">
    <text evidence="3">The sequence shown here is derived from an EMBL/GenBank/DDBJ whole genome shotgun (WGS) entry which is preliminary data.</text>
</comment>
<dbReference type="PROSITE" id="PS50812">
    <property type="entry name" value="PWWP"/>
    <property type="match status" value="1"/>
</dbReference>
<keyword evidence="4" id="KW-1185">Reference proteome</keyword>
<organism evidence="3 4">
    <name type="scientific">Zingiber officinale</name>
    <name type="common">Ginger</name>
    <name type="synonym">Amomum zingiber</name>
    <dbReference type="NCBI Taxonomy" id="94328"/>
    <lineage>
        <taxon>Eukaryota</taxon>
        <taxon>Viridiplantae</taxon>
        <taxon>Streptophyta</taxon>
        <taxon>Embryophyta</taxon>
        <taxon>Tracheophyta</taxon>
        <taxon>Spermatophyta</taxon>
        <taxon>Magnoliopsida</taxon>
        <taxon>Liliopsida</taxon>
        <taxon>Zingiberales</taxon>
        <taxon>Zingiberaceae</taxon>
        <taxon>Zingiber</taxon>
    </lineage>
</organism>
<sequence>MSSDPPDDVSVGDIGHHLPIFHFASPEAFVACPMAESGILCLETLAVSAGEDLLAKKDAARDLAIDCVVRRRGNESPGSAVGGSADVAKEAAPDEKEMEENDESDLRYADEMKVIAETETKNAAVELNGETMMDKGDVFNAEFCGKIDADAAAFGDKNAQVEEHELRKRRRRGRRRRSTIVEERRTVRYLQPFQDENKDSFAISDLVWGKVRSHPWWPGWIFGPSVASDIALSTQKEDHHLVLYFGDKTFAWCQESNLKPFQRYFTQMEKQGRGDVFGTAVNDALAEVSRHLELGMRCICSQDEAYAVLKDLWVENAGVQEGTCSCAVNKSWIMNSFEPKKMMDYIRLLAMSPCRGADTLDLVIAKAHLKAFHCTNGCLQLPVSVLHQELEDNDESLPATEINLCNGIADMLSPVSSAACFVNKELRRRSRTKRDKMYVLSGHRKRKSLSELTDDKCLPHHIDCHRNSIDRRDPLTSSTKRQKIACFYPVISGKRKMKKLDSLGDMTMASLNCSKQFRAKEHNDRIMGKSKKSPTFIKRNSPRLSQKRNAVFDYPNSQMGTGRLEKTELKDCSPYKMSSGQCLAAINPLNMDKTDKTDSFFNGFRVVSCSSEDKGVEDIGSRKQSRSQLSKSKTVLSDLASPCFIQDSYWSDIIVCSNLDEQLESKSSKGNGETQVKRLKKKEKAQKAN</sequence>
<gene>
    <name evidence="3" type="ORF">ZIOFF_041831</name>
</gene>
<feature type="region of interest" description="Disordered" evidence="1">
    <location>
        <begin position="664"/>
        <end position="689"/>
    </location>
</feature>
<feature type="domain" description="PWWP" evidence="2">
    <location>
        <begin position="203"/>
        <end position="264"/>
    </location>
</feature>
<evidence type="ECO:0000313" key="3">
    <source>
        <dbReference type="EMBL" id="KAG6501947.1"/>
    </source>
</evidence>
<dbReference type="EMBL" id="JACMSC010000011">
    <property type="protein sequence ID" value="KAG6501947.1"/>
    <property type="molecule type" value="Genomic_DNA"/>
</dbReference>
<evidence type="ECO:0000313" key="4">
    <source>
        <dbReference type="Proteomes" id="UP000734854"/>
    </source>
</evidence>
<protein>
    <recommendedName>
        <fullName evidence="2">PWWP domain-containing protein</fullName>
    </recommendedName>
</protein>
<evidence type="ECO:0000259" key="2">
    <source>
        <dbReference type="PROSITE" id="PS50812"/>
    </source>
</evidence>
<dbReference type="OrthoDB" id="62853at2759"/>
<feature type="region of interest" description="Disordered" evidence="1">
    <location>
        <begin position="74"/>
        <end position="104"/>
    </location>
</feature>
<proteinExistence type="predicted"/>
<dbReference type="SMART" id="SM00293">
    <property type="entry name" value="PWWP"/>
    <property type="match status" value="1"/>
</dbReference>
<accession>A0A8J5GJ91</accession>
<dbReference type="Proteomes" id="UP000734854">
    <property type="component" value="Unassembled WGS sequence"/>
</dbReference>
<dbReference type="Pfam" id="PF00855">
    <property type="entry name" value="PWWP"/>
    <property type="match status" value="1"/>
</dbReference>
<dbReference type="PANTHER" id="PTHR42851">
    <property type="entry name" value="ALDOLASE-RELATED"/>
    <property type="match status" value="1"/>
</dbReference>
<dbReference type="PANTHER" id="PTHR42851:SF4">
    <property type="entry name" value="PWWP DOMAIN-CONTAINING PROTEIN"/>
    <property type="match status" value="1"/>
</dbReference>
<feature type="compositionally biased region" description="Basic residues" evidence="1">
    <location>
        <begin position="677"/>
        <end position="689"/>
    </location>
</feature>
<reference evidence="3 4" key="1">
    <citation type="submission" date="2020-08" db="EMBL/GenBank/DDBJ databases">
        <title>Plant Genome Project.</title>
        <authorList>
            <person name="Zhang R.-G."/>
        </authorList>
    </citation>
    <scope>NUCLEOTIDE SEQUENCE [LARGE SCALE GENOMIC DNA]</scope>
    <source>
        <tissue evidence="3">Rhizome</tissue>
    </source>
</reference>
<evidence type="ECO:0000256" key="1">
    <source>
        <dbReference type="SAM" id="MobiDB-lite"/>
    </source>
</evidence>
<name>A0A8J5GJ91_ZINOF</name>
<dbReference type="CDD" id="cd05162">
    <property type="entry name" value="PWWP"/>
    <property type="match status" value="1"/>
</dbReference>
<dbReference type="AlphaFoldDB" id="A0A8J5GJ91"/>
<dbReference type="InterPro" id="IPR000313">
    <property type="entry name" value="PWWP_dom"/>
</dbReference>
<dbReference type="InterPro" id="IPR053063">
    <property type="entry name" value="PWWP_domain_containing_PDP"/>
</dbReference>